<organism evidence="1 2">
    <name type="scientific">Sphaeroforma arctica JP610</name>
    <dbReference type="NCBI Taxonomy" id="667725"/>
    <lineage>
        <taxon>Eukaryota</taxon>
        <taxon>Ichthyosporea</taxon>
        <taxon>Ichthyophonida</taxon>
        <taxon>Sphaeroforma</taxon>
    </lineage>
</organism>
<evidence type="ECO:0000313" key="1">
    <source>
        <dbReference type="EMBL" id="KNC72411.1"/>
    </source>
</evidence>
<dbReference type="AlphaFoldDB" id="A0A0L0F755"/>
<accession>A0A0L0F755</accession>
<dbReference type="InterPro" id="IPR036393">
    <property type="entry name" value="AceGlu_kinase-like_sf"/>
</dbReference>
<protein>
    <submittedName>
        <fullName evidence="1">Uncharacterized protein</fullName>
    </submittedName>
</protein>
<keyword evidence="2" id="KW-1185">Reference proteome</keyword>
<proteinExistence type="predicted"/>
<dbReference type="RefSeq" id="XP_014146313.1">
    <property type="nucleotide sequence ID" value="XM_014290838.1"/>
</dbReference>
<dbReference type="Gene3D" id="3.40.1160.10">
    <property type="entry name" value="Acetylglutamate kinase-like"/>
    <property type="match status" value="1"/>
</dbReference>
<dbReference type="EMBL" id="KQ247096">
    <property type="protein sequence ID" value="KNC72411.1"/>
    <property type="molecule type" value="Genomic_DNA"/>
</dbReference>
<name>A0A0L0F755_9EUKA</name>
<gene>
    <name evidence="1" type="ORF">SARC_15032</name>
</gene>
<dbReference type="Proteomes" id="UP000054560">
    <property type="component" value="Unassembled WGS sequence"/>
</dbReference>
<evidence type="ECO:0000313" key="2">
    <source>
        <dbReference type="Proteomes" id="UP000054560"/>
    </source>
</evidence>
<reference evidence="1 2" key="1">
    <citation type="submission" date="2011-02" db="EMBL/GenBank/DDBJ databases">
        <title>The Genome Sequence of Sphaeroforma arctica JP610.</title>
        <authorList>
            <consortium name="The Broad Institute Genome Sequencing Platform"/>
            <person name="Russ C."/>
            <person name="Cuomo C."/>
            <person name="Young S.K."/>
            <person name="Zeng Q."/>
            <person name="Gargeya S."/>
            <person name="Alvarado L."/>
            <person name="Berlin A."/>
            <person name="Chapman S.B."/>
            <person name="Chen Z."/>
            <person name="Freedman E."/>
            <person name="Gellesch M."/>
            <person name="Goldberg J."/>
            <person name="Griggs A."/>
            <person name="Gujja S."/>
            <person name="Heilman E."/>
            <person name="Heiman D."/>
            <person name="Howarth C."/>
            <person name="Mehta T."/>
            <person name="Neiman D."/>
            <person name="Pearson M."/>
            <person name="Roberts A."/>
            <person name="Saif S."/>
            <person name="Shea T."/>
            <person name="Shenoy N."/>
            <person name="Sisk P."/>
            <person name="Stolte C."/>
            <person name="Sykes S."/>
            <person name="White J."/>
            <person name="Yandava C."/>
            <person name="Burger G."/>
            <person name="Gray M.W."/>
            <person name="Holland P.W.H."/>
            <person name="King N."/>
            <person name="Lang F.B.F."/>
            <person name="Roger A.J."/>
            <person name="Ruiz-Trillo I."/>
            <person name="Haas B."/>
            <person name="Nusbaum C."/>
            <person name="Birren B."/>
        </authorList>
    </citation>
    <scope>NUCLEOTIDE SEQUENCE [LARGE SCALE GENOMIC DNA]</scope>
    <source>
        <strain evidence="1 2">JP610</strain>
    </source>
</reference>
<sequence length="99" mass="10791">MLQIVEIVRSYTATHNPIVVVSALSAQIKTEGTTTRLLTAAQRAVEGDKYGCRMLLNAIKTTHLVAVHEAMGDCPDSSVVQNDISEDLDKLTNFMDAIM</sequence>
<dbReference type="GeneID" id="25915536"/>
<feature type="non-terminal residue" evidence="1">
    <location>
        <position position="99"/>
    </location>
</feature>